<dbReference type="Proteomes" id="UP000605986">
    <property type="component" value="Unassembled WGS sequence"/>
</dbReference>
<proteinExistence type="predicted"/>
<feature type="domain" description="Nudix hydrolase" evidence="1">
    <location>
        <begin position="181"/>
        <end position="354"/>
    </location>
</feature>
<accession>A0A8H4KQH0</accession>
<protein>
    <submittedName>
        <fullName evidence="2">Thiamine pyrophosphokinase- protein</fullName>
    </submittedName>
</protein>
<dbReference type="GO" id="GO:0016301">
    <property type="term" value="F:kinase activity"/>
    <property type="evidence" value="ECO:0007669"/>
    <property type="project" value="UniProtKB-KW"/>
</dbReference>
<keyword evidence="2" id="KW-0418">Kinase</keyword>
<organism evidence="2 3">
    <name type="scientific">Fusarium austroafricanum</name>
    <dbReference type="NCBI Taxonomy" id="2364996"/>
    <lineage>
        <taxon>Eukaryota</taxon>
        <taxon>Fungi</taxon>
        <taxon>Dikarya</taxon>
        <taxon>Ascomycota</taxon>
        <taxon>Pezizomycotina</taxon>
        <taxon>Sordariomycetes</taxon>
        <taxon>Hypocreomycetidae</taxon>
        <taxon>Hypocreales</taxon>
        <taxon>Nectriaceae</taxon>
        <taxon>Fusarium</taxon>
        <taxon>Fusarium concolor species complex</taxon>
    </lineage>
</organism>
<evidence type="ECO:0000259" key="1">
    <source>
        <dbReference type="PROSITE" id="PS51462"/>
    </source>
</evidence>
<dbReference type="InterPro" id="IPR015797">
    <property type="entry name" value="NUDIX_hydrolase-like_dom_sf"/>
</dbReference>
<evidence type="ECO:0000313" key="3">
    <source>
        <dbReference type="Proteomes" id="UP000605986"/>
    </source>
</evidence>
<dbReference type="Gene3D" id="3.90.79.10">
    <property type="entry name" value="Nucleoside Triphosphate Pyrophosphohydrolase"/>
    <property type="match status" value="1"/>
</dbReference>
<dbReference type="SUPFAM" id="SSF55811">
    <property type="entry name" value="Nudix"/>
    <property type="match status" value="1"/>
</dbReference>
<keyword evidence="2" id="KW-0808">Transferase</keyword>
<sequence>MASTKFAYPPFPATASPRLEPFLACKIIYQKHTPTPVIMDMLHSVIEKANKIDDHTIKKLWKFYIEGINGPVGFVLDDVRNELYWDPQWFAIEDREVRRITLITSILKPNGQKYKPSEACRIAFFRLLDSNASKFPGSLEWSDQPRDMTPLHLVPGEKSIDITGIDIPLAARGLLGVLTVGVHLNVYQVKEEYGKETIDRIWVAHRAKGPGYSYPGMLDQIVAGGVDSSDEFDGSLAPCLTLAREAMEEAGFRIDIKSQRVFFDDRETDPVYVGSVERVSDIAYFDCKDSCAGDLNKNHLEPGLRIIYDLKIVIPNFCPQGKEPGIESFEAMDVPQVRRSLKANSWKPNCGLVMLDFMVRHGLVTKENDSRFDDIKNGLRRPLPFLFAEEYNEIIKGW</sequence>
<dbReference type="InterPro" id="IPR000086">
    <property type="entry name" value="NUDIX_hydrolase_dom"/>
</dbReference>
<name>A0A8H4KQH0_9HYPO</name>
<comment type="caution">
    <text evidence="2">The sequence shown here is derived from an EMBL/GenBank/DDBJ whole genome shotgun (WGS) entry which is preliminary data.</text>
</comment>
<gene>
    <name evidence="2" type="ORF">F53441_3530</name>
</gene>
<dbReference type="CDD" id="cd03676">
    <property type="entry name" value="NUDIX_Tnr3_like"/>
    <property type="match status" value="1"/>
</dbReference>
<dbReference type="EMBL" id="JAADJG010000140">
    <property type="protein sequence ID" value="KAF4453844.1"/>
    <property type="molecule type" value="Genomic_DNA"/>
</dbReference>
<reference evidence="2" key="1">
    <citation type="submission" date="2020-01" db="EMBL/GenBank/DDBJ databases">
        <title>Identification and distribution of gene clusters putatively required for synthesis of sphingolipid metabolism inhibitors in phylogenetically diverse species of the filamentous fungus Fusarium.</title>
        <authorList>
            <person name="Kim H.-S."/>
            <person name="Busman M."/>
            <person name="Brown D.W."/>
            <person name="Divon H."/>
            <person name="Uhlig S."/>
            <person name="Proctor R.H."/>
        </authorList>
    </citation>
    <scope>NUCLEOTIDE SEQUENCE</scope>
    <source>
        <strain evidence="2">NRRL 53441</strain>
    </source>
</reference>
<dbReference type="AlphaFoldDB" id="A0A8H4KQH0"/>
<keyword evidence="3" id="KW-1185">Reference proteome</keyword>
<dbReference type="PROSITE" id="PS51462">
    <property type="entry name" value="NUDIX"/>
    <property type="match status" value="1"/>
</dbReference>
<dbReference type="OrthoDB" id="10261522at2759"/>
<evidence type="ECO:0000313" key="2">
    <source>
        <dbReference type="EMBL" id="KAF4453844.1"/>
    </source>
</evidence>